<comment type="subcellular location">
    <subcellularLocation>
        <location evidence="1">Membrane</location>
        <topology evidence="1">Multi-pass membrane protein</topology>
    </subcellularLocation>
</comment>
<dbReference type="Pfam" id="PF00209">
    <property type="entry name" value="SNF"/>
    <property type="match status" value="2"/>
</dbReference>
<reference evidence="7 8" key="1">
    <citation type="submission" date="2014-12" db="EMBL/GenBank/DDBJ databases">
        <title>Draft Genome Sequence of Pseudoalteromonas luteoviolacea HI1.</title>
        <authorList>
            <person name="Asahina A.Y."/>
            <person name="Hadfield M.G."/>
        </authorList>
    </citation>
    <scope>NUCLEOTIDE SEQUENCE [LARGE SCALE GENOMIC DNA]</scope>
    <source>
        <strain evidence="7 8">HI1</strain>
    </source>
</reference>
<proteinExistence type="predicted"/>
<dbReference type="PANTHER" id="PTHR42948:SF1">
    <property type="entry name" value="TRANSPORTER"/>
    <property type="match status" value="1"/>
</dbReference>
<dbReference type="RefSeq" id="WP_039608736.1">
    <property type="nucleotide sequence ID" value="NZ_JWIC01000004.1"/>
</dbReference>
<keyword evidence="2" id="KW-0813">Transport</keyword>
<evidence type="ECO:0000313" key="8">
    <source>
        <dbReference type="Proteomes" id="UP000031327"/>
    </source>
</evidence>
<feature type="transmembrane region" description="Helical" evidence="6">
    <location>
        <begin position="386"/>
        <end position="403"/>
    </location>
</feature>
<dbReference type="AlphaFoldDB" id="A0A0C1QTY3"/>
<dbReference type="GO" id="GO:0016020">
    <property type="term" value="C:membrane"/>
    <property type="evidence" value="ECO:0007669"/>
    <property type="project" value="UniProtKB-SubCell"/>
</dbReference>
<dbReference type="PROSITE" id="PS50267">
    <property type="entry name" value="NA_NEUROTRAN_SYMP_3"/>
    <property type="match status" value="1"/>
</dbReference>
<comment type="caution">
    <text evidence="7">The sequence shown here is derived from an EMBL/GenBank/DDBJ whole genome shotgun (WGS) entry which is preliminary data.</text>
</comment>
<evidence type="ECO:0000256" key="4">
    <source>
        <dbReference type="ARBA" id="ARBA00022989"/>
    </source>
</evidence>
<feature type="transmembrane region" description="Helical" evidence="6">
    <location>
        <begin position="12"/>
        <end position="29"/>
    </location>
</feature>
<feature type="transmembrane region" description="Helical" evidence="6">
    <location>
        <begin position="175"/>
        <end position="195"/>
    </location>
</feature>
<evidence type="ECO:0000256" key="2">
    <source>
        <dbReference type="ARBA" id="ARBA00022448"/>
    </source>
</evidence>
<feature type="transmembrane region" description="Helical" evidence="6">
    <location>
        <begin position="215"/>
        <end position="238"/>
    </location>
</feature>
<dbReference type="SUPFAM" id="SSF161070">
    <property type="entry name" value="SNF-like"/>
    <property type="match status" value="1"/>
</dbReference>
<dbReference type="InterPro" id="IPR037272">
    <property type="entry name" value="SNS_sf"/>
</dbReference>
<keyword evidence="4 6" id="KW-1133">Transmembrane helix</keyword>
<feature type="transmembrane region" description="Helical" evidence="6">
    <location>
        <begin position="41"/>
        <end position="59"/>
    </location>
</feature>
<feature type="transmembrane region" description="Helical" evidence="6">
    <location>
        <begin position="89"/>
        <end position="111"/>
    </location>
</feature>
<protein>
    <submittedName>
        <fullName evidence="7">Transporter</fullName>
    </submittedName>
</protein>
<feature type="transmembrane region" description="Helical" evidence="6">
    <location>
        <begin position="145"/>
        <end position="163"/>
    </location>
</feature>
<accession>A0A0C1QTY3</accession>
<dbReference type="NCBIfam" id="NF037979">
    <property type="entry name" value="Na_transp"/>
    <property type="match status" value="1"/>
</dbReference>
<feature type="transmembrane region" description="Helical" evidence="6">
    <location>
        <begin position="423"/>
        <end position="445"/>
    </location>
</feature>
<dbReference type="OrthoDB" id="9762833at2"/>
<feature type="transmembrane region" description="Helical" evidence="6">
    <location>
        <begin position="356"/>
        <end position="380"/>
    </location>
</feature>
<dbReference type="Proteomes" id="UP000031327">
    <property type="component" value="Unassembled WGS sequence"/>
</dbReference>
<organism evidence="7 8">
    <name type="scientific">Pseudoalteromonas luteoviolacea</name>
    <dbReference type="NCBI Taxonomy" id="43657"/>
    <lineage>
        <taxon>Bacteria</taxon>
        <taxon>Pseudomonadati</taxon>
        <taxon>Pseudomonadota</taxon>
        <taxon>Gammaproteobacteria</taxon>
        <taxon>Alteromonadales</taxon>
        <taxon>Pseudoalteromonadaceae</taxon>
        <taxon>Pseudoalteromonas</taxon>
    </lineage>
</organism>
<dbReference type="PRINTS" id="PR00176">
    <property type="entry name" value="NANEUSMPORT"/>
</dbReference>
<dbReference type="PANTHER" id="PTHR42948">
    <property type="entry name" value="TRANSPORTER"/>
    <property type="match status" value="1"/>
</dbReference>
<dbReference type="EMBL" id="JWIC01000004">
    <property type="protein sequence ID" value="KID58447.1"/>
    <property type="molecule type" value="Genomic_DNA"/>
</dbReference>
<dbReference type="InterPro" id="IPR047218">
    <property type="entry name" value="YocR/YhdH-like"/>
</dbReference>
<evidence type="ECO:0000313" key="7">
    <source>
        <dbReference type="EMBL" id="KID58447.1"/>
    </source>
</evidence>
<keyword evidence="3 6" id="KW-0812">Transmembrane</keyword>
<gene>
    <name evidence="7" type="ORF">JF50_07215</name>
</gene>
<name>A0A0C1QTY3_9GAMM</name>
<sequence length="448" mass="48280">MSSIRGEFSSRFGFIMAAAGSAVGLGNIWGFPTQTASNGGAAFVLVYLVLAFCLAYPALMAELIIGRHGQANAVASLQKLANNATQKRFAFIVGFGGIICSGLILSFYAIVAGWMFSATLEPIAVISGSEQATSWLSEQSLSRNLILTAAFILLTVAIISKGVENGIEKWSKRLMPALLFILFALIGYVLTQEGAMTGLKAYLVPDFGSILDPNLLVSALGQAFFSLSLGTSVMIIYGSYISKQENLVSLGAYVTLIDVFIAFVAGMLIIPAMYVAQAQGVEIFSQTGELLSEDTLVFQVLPALFDSMGSVGIFIGFAFFALMSIAALTSSISMLEAPVSYVVEKFALARVHATRLIGVIVSIVSVTIILNFNSLFGFVVQLTTQFAQPLIGMLCCIFAGWIWHRGKLLDAIKEGNDDVEHSFFWKIWPWYIKFVCPLAIALVFINSL</sequence>
<dbReference type="InterPro" id="IPR000175">
    <property type="entry name" value="Na/ntran_symport"/>
</dbReference>
<evidence type="ECO:0000256" key="6">
    <source>
        <dbReference type="SAM" id="Phobius"/>
    </source>
</evidence>
<evidence type="ECO:0000256" key="5">
    <source>
        <dbReference type="ARBA" id="ARBA00023136"/>
    </source>
</evidence>
<dbReference type="CDD" id="cd10336">
    <property type="entry name" value="SLC6sbd_Tyt1-Like"/>
    <property type="match status" value="1"/>
</dbReference>
<feature type="transmembrane region" description="Helical" evidence="6">
    <location>
        <begin position="250"/>
        <end position="274"/>
    </location>
</feature>
<keyword evidence="5 6" id="KW-0472">Membrane</keyword>
<feature type="transmembrane region" description="Helical" evidence="6">
    <location>
        <begin position="311"/>
        <end position="335"/>
    </location>
</feature>
<evidence type="ECO:0000256" key="3">
    <source>
        <dbReference type="ARBA" id="ARBA00022692"/>
    </source>
</evidence>
<evidence type="ECO:0000256" key="1">
    <source>
        <dbReference type="ARBA" id="ARBA00004141"/>
    </source>
</evidence>